<proteinExistence type="predicted"/>
<accession>A0A8T9CHF2</accession>
<evidence type="ECO:0000313" key="4">
    <source>
        <dbReference type="Proteomes" id="UP000469558"/>
    </source>
</evidence>
<dbReference type="AlphaFoldDB" id="A0A8T9CHF2"/>
<dbReference type="Pfam" id="PF07859">
    <property type="entry name" value="Abhydrolase_3"/>
    <property type="match status" value="1"/>
</dbReference>
<dbReference type="OrthoDB" id="408631at2759"/>
<reference evidence="3 4" key="1">
    <citation type="submission" date="2018-05" db="EMBL/GenBank/DDBJ databases">
        <title>Genome sequencing and assembly of the regulated plant pathogen Lachnellula willkommii and related sister species for the development of diagnostic species identification markers.</title>
        <authorList>
            <person name="Giroux E."/>
            <person name="Bilodeau G."/>
        </authorList>
    </citation>
    <scope>NUCLEOTIDE SEQUENCE [LARGE SCALE GENOMIC DNA]</scope>
    <source>
        <strain evidence="3 4">CBS 268.59</strain>
    </source>
</reference>
<organism evidence="3 4">
    <name type="scientific">Lachnellula suecica</name>
    <dbReference type="NCBI Taxonomy" id="602035"/>
    <lineage>
        <taxon>Eukaryota</taxon>
        <taxon>Fungi</taxon>
        <taxon>Dikarya</taxon>
        <taxon>Ascomycota</taxon>
        <taxon>Pezizomycotina</taxon>
        <taxon>Leotiomycetes</taxon>
        <taxon>Helotiales</taxon>
        <taxon>Lachnaceae</taxon>
        <taxon>Lachnellula</taxon>
    </lineage>
</organism>
<sequence>MDSSQSSPRVLYSPPASKFKRLQLTIKLHLLKFLTKGFFTFLNLPLIRDSSILPTFTKIYPCQPKLQNRIFVPKSWKSGDALLPLYIDIHGGGFALMSPVGDDKFCSYFANTNKVLVVSLDYPKSPQYKFPAPVGAVVELVNAVLEDEALPFDRKKVAIGGFSAGANLALAVSQHESLQGRIKGIVPYYPPVDFSTPIEVSMAWRPKDAGPDLLEKDSAMFNMGYLKPGQDLKDPLLSVAYASREKLPPKIYLIGCGHDLLCRDAEILAKRLANVGDSDASATASDIWEKNSVRWMNVTGEIHGFDVYPSFGDVKIRREKRRLEMHESVYDWLSREVYT</sequence>
<feature type="domain" description="Alpha/beta hydrolase fold-3" evidence="2">
    <location>
        <begin position="88"/>
        <end position="277"/>
    </location>
</feature>
<evidence type="ECO:0000313" key="3">
    <source>
        <dbReference type="EMBL" id="TVY85058.1"/>
    </source>
</evidence>
<keyword evidence="4" id="KW-1185">Reference proteome</keyword>
<name>A0A8T9CHF2_9HELO</name>
<dbReference type="PANTHER" id="PTHR48081">
    <property type="entry name" value="AB HYDROLASE SUPERFAMILY PROTEIN C4A8.06C"/>
    <property type="match status" value="1"/>
</dbReference>
<dbReference type="InterPro" id="IPR029058">
    <property type="entry name" value="AB_hydrolase_fold"/>
</dbReference>
<keyword evidence="1 3" id="KW-0378">Hydrolase</keyword>
<dbReference type="Proteomes" id="UP000469558">
    <property type="component" value="Unassembled WGS sequence"/>
</dbReference>
<evidence type="ECO:0000259" key="2">
    <source>
        <dbReference type="Pfam" id="PF07859"/>
    </source>
</evidence>
<dbReference type="InterPro" id="IPR013094">
    <property type="entry name" value="AB_hydrolase_3"/>
</dbReference>
<gene>
    <name evidence="3" type="ORF">LSUE1_G000697</name>
</gene>
<dbReference type="GO" id="GO:0016787">
    <property type="term" value="F:hydrolase activity"/>
    <property type="evidence" value="ECO:0007669"/>
    <property type="project" value="UniProtKB-KW"/>
</dbReference>
<dbReference type="SUPFAM" id="SSF53474">
    <property type="entry name" value="alpha/beta-Hydrolases"/>
    <property type="match status" value="1"/>
</dbReference>
<protein>
    <submittedName>
        <fullName evidence="3">Putative alpha/beta hydrolase</fullName>
    </submittedName>
</protein>
<comment type="caution">
    <text evidence="3">The sequence shown here is derived from an EMBL/GenBank/DDBJ whole genome shotgun (WGS) entry which is preliminary data.</text>
</comment>
<evidence type="ECO:0000256" key="1">
    <source>
        <dbReference type="ARBA" id="ARBA00022801"/>
    </source>
</evidence>
<dbReference type="InterPro" id="IPR050300">
    <property type="entry name" value="GDXG_lipolytic_enzyme"/>
</dbReference>
<dbReference type="Gene3D" id="3.40.50.1820">
    <property type="entry name" value="alpha/beta hydrolase"/>
    <property type="match status" value="1"/>
</dbReference>
<dbReference type="EMBL" id="QGMK01000033">
    <property type="protein sequence ID" value="TVY85058.1"/>
    <property type="molecule type" value="Genomic_DNA"/>
</dbReference>